<dbReference type="PROSITE" id="PS50024">
    <property type="entry name" value="SEA"/>
    <property type="match status" value="1"/>
</dbReference>
<feature type="domain" description="SEA" evidence="2">
    <location>
        <begin position="52"/>
        <end position="174"/>
    </location>
</feature>
<dbReference type="Proteomes" id="UP001221898">
    <property type="component" value="Unassembled WGS sequence"/>
</dbReference>
<dbReference type="FunFam" id="3.30.70.960:FF:000001">
    <property type="entry name" value="NtA agrin"/>
    <property type="match status" value="1"/>
</dbReference>
<dbReference type="SMART" id="SM00200">
    <property type="entry name" value="SEA"/>
    <property type="match status" value="1"/>
</dbReference>
<evidence type="ECO:0000259" key="2">
    <source>
        <dbReference type="PROSITE" id="PS50024"/>
    </source>
</evidence>
<feature type="non-terminal residue" evidence="3">
    <location>
        <position position="1"/>
    </location>
</feature>
<protein>
    <recommendedName>
        <fullName evidence="2">SEA domain-containing protein</fullName>
    </recommendedName>
</protein>
<comment type="caution">
    <text evidence="3">The sequence shown here is derived from an EMBL/GenBank/DDBJ whole genome shotgun (WGS) entry which is preliminary data.</text>
</comment>
<feature type="region of interest" description="Disordered" evidence="1">
    <location>
        <begin position="1"/>
        <end position="30"/>
    </location>
</feature>
<keyword evidence="4" id="KW-1185">Reference proteome</keyword>
<name>A0AAD7S366_9TELE</name>
<dbReference type="SUPFAM" id="SSF82671">
    <property type="entry name" value="SEA domain"/>
    <property type="match status" value="1"/>
</dbReference>
<accession>A0AAD7S366</accession>
<evidence type="ECO:0000313" key="3">
    <source>
        <dbReference type="EMBL" id="KAJ8395170.1"/>
    </source>
</evidence>
<dbReference type="EMBL" id="JAINUG010000119">
    <property type="protein sequence ID" value="KAJ8395170.1"/>
    <property type="molecule type" value="Genomic_DNA"/>
</dbReference>
<feature type="compositionally biased region" description="Low complexity" evidence="1">
    <location>
        <begin position="10"/>
        <end position="20"/>
    </location>
</feature>
<evidence type="ECO:0000313" key="4">
    <source>
        <dbReference type="Proteomes" id="UP001221898"/>
    </source>
</evidence>
<evidence type="ECO:0000256" key="1">
    <source>
        <dbReference type="SAM" id="MobiDB-lite"/>
    </source>
</evidence>
<organism evidence="3 4">
    <name type="scientific">Aldrovandia affinis</name>
    <dbReference type="NCBI Taxonomy" id="143900"/>
    <lineage>
        <taxon>Eukaryota</taxon>
        <taxon>Metazoa</taxon>
        <taxon>Chordata</taxon>
        <taxon>Craniata</taxon>
        <taxon>Vertebrata</taxon>
        <taxon>Euteleostomi</taxon>
        <taxon>Actinopterygii</taxon>
        <taxon>Neopterygii</taxon>
        <taxon>Teleostei</taxon>
        <taxon>Notacanthiformes</taxon>
        <taxon>Halosauridae</taxon>
        <taxon>Aldrovandia</taxon>
    </lineage>
</organism>
<dbReference type="Pfam" id="PF01390">
    <property type="entry name" value="SEA"/>
    <property type="match status" value="1"/>
</dbReference>
<sequence>MEASGEEPVEPTAAVTTPPAAEDRSSCDNAPFGCCPDGRTAASGSEGTNCPPTARFSGFLHLDQVEGQEVFYTPEMEDPKSELFGETARSIESALNELFRKSDVQKDFKSVRVRNLAPSNSILAFVEAHFDPDTRYTVEDIEGALLKQLKAAKETAIVVKKPEEDNIRFNNYGLSTLPFFTTTTTTTATVTTPTTTTMLSPTAAL</sequence>
<dbReference type="InterPro" id="IPR036364">
    <property type="entry name" value="SEA_dom_sf"/>
</dbReference>
<reference evidence="3" key="1">
    <citation type="journal article" date="2023" name="Science">
        <title>Genome structures resolve the early diversification of teleost fishes.</title>
        <authorList>
            <person name="Parey E."/>
            <person name="Louis A."/>
            <person name="Montfort J."/>
            <person name="Bouchez O."/>
            <person name="Roques C."/>
            <person name="Iampietro C."/>
            <person name="Lluch J."/>
            <person name="Castinel A."/>
            <person name="Donnadieu C."/>
            <person name="Desvignes T."/>
            <person name="Floi Bucao C."/>
            <person name="Jouanno E."/>
            <person name="Wen M."/>
            <person name="Mejri S."/>
            <person name="Dirks R."/>
            <person name="Jansen H."/>
            <person name="Henkel C."/>
            <person name="Chen W.J."/>
            <person name="Zahm M."/>
            <person name="Cabau C."/>
            <person name="Klopp C."/>
            <person name="Thompson A.W."/>
            <person name="Robinson-Rechavi M."/>
            <person name="Braasch I."/>
            <person name="Lecointre G."/>
            <person name="Bobe J."/>
            <person name="Postlethwait J.H."/>
            <person name="Berthelot C."/>
            <person name="Roest Crollius H."/>
            <person name="Guiguen Y."/>
        </authorList>
    </citation>
    <scope>NUCLEOTIDE SEQUENCE</scope>
    <source>
        <strain evidence="3">NC1722</strain>
    </source>
</reference>
<dbReference type="InterPro" id="IPR000082">
    <property type="entry name" value="SEA_dom"/>
</dbReference>
<dbReference type="AlphaFoldDB" id="A0AAD7S366"/>
<gene>
    <name evidence="3" type="ORF">AAFF_G00036260</name>
</gene>
<dbReference type="Gene3D" id="3.30.70.960">
    <property type="entry name" value="SEA domain"/>
    <property type="match status" value="1"/>
</dbReference>
<proteinExistence type="predicted"/>